<keyword evidence="4" id="KW-1185">Reference proteome</keyword>
<sequence>MSQRREFLALAAGQSVPLSELCRRFGISRKTGYKWLARDEVVDRSRRPHTSPRRTDPALEAQVLSLRQAHPVWGGRKIAARLRHLGYLAVPHPSTITHILRRHGQLEAPLPGEGARYHRFEHPVPNALWQMDFKGDFPLRERRCHPLTVLDDHARYSMALHACQGQSRAQVQPVLEAAFRHYGLPERINVDNGQPWGSPSAWHGVSALTVWLVRLGVRVSFSRPAHPQTNGKDERFHRTLKAEVLAGRVFADLDHAQRAFDHWRTVYNHERPHQALGMAVPASRYRPSPRPFPDTLPPIEYGDGDTVVTVKAHGVVRFRGQIWRVSKALRDLPIAIRPDPKIDGRFNLYFCHHRVALIDLTEGPGG</sequence>
<dbReference type="NCBIfam" id="NF033577">
    <property type="entry name" value="transpos_IS481"/>
    <property type="match status" value="1"/>
</dbReference>
<feature type="domain" description="Integrase catalytic" evidence="1">
    <location>
        <begin position="121"/>
        <end position="289"/>
    </location>
</feature>
<dbReference type="SUPFAM" id="SSF53098">
    <property type="entry name" value="Ribonuclease H-like"/>
    <property type="match status" value="1"/>
</dbReference>
<organism evidence="2 4">
    <name type="scientific">Dokdonella koreensis DS-123</name>
    <dbReference type="NCBI Taxonomy" id="1300342"/>
    <lineage>
        <taxon>Bacteria</taxon>
        <taxon>Pseudomonadati</taxon>
        <taxon>Pseudomonadota</taxon>
        <taxon>Gammaproteobacteria</taxon>
        <taxon>Lysobacterales</taxon>
        <taxon>Rhodanobacteraceae</taxon>
        <taxon>Dokdonella</taxon>
    </lineage>
</organism>
<dbReference type="InterPro" id="IPR012337">
    <property type="entry name" value="RNaseH-like_sf"/>
</dbReference>
<accession>A0A160DT77</accession>
<dbReference type="GO" id="GO:0015074">
    <property type="term" value="P:DNA integration"/>
    <property type="evidence" value="ECO:0007669"/>
    <property type="project" value="InterPro"/>
</dbReference>
<dbReference type="PANTHER" id="PTHR35004">
    <property type="entry name" value="TRANSPOSASE RV3428C-RELATED"/>
    <property type="match status" value="1"/>
</dbReference>
<dbReference type="SUPFAM" id="SSF46689">
    <property type="entry name" value="Homeodomain-like"/>
    <property type="match status" value="1"/>
</dbReference>
<dbReference type="PATRIC" id="fig|1300342.3.peg.1494"/>
<dbReference type="Gene3D" id="3.30.420.10">
    <property type="entry name" value="Ribonuclease H-like superfamily/Ribonuclease H"/>
    <property type="match status" value="1"/>
</dbReference>
<evidence type="ECO:0000313" key="2">
    <source>
        <dbReference type="EMBL" id="ANB17558.1"/>
    </source>
</evidence>
<protein>
    <submittedName>
        <fullName evidence="2">Integrase catalytic region</fullName>
    </submittedName>
</protein>
<gene>
    <name evidence="2" type="ORF">I596_1533</name>
    <name evidence="3" type="ORF">I596_2721</name>
</gene>
<evidence type="ECO:0000313" key="4">
    <source>
        <dbReference type="Proteomes" id="UP000076830"/>
    </source>
</evidence>
<dbReference type="InterPro" id="IPR047656">
    <property type="entry name" value="IS481-like_transpos"/>
</dbReference>
<reference evidence="2 4" key="1">
    <citation type="submission" date="2016-04" db="EMBL/GenBank/DDBJ databases">
        <title>Complete genome sequence of Dokdonella koreensis DS-123T.</title>
        <authorList>
            <person name="Kim J.F."/>
            <person name="Lee H."/>
            <person name="Kwak M.-J."/>
        </authorList>
    </citation>
    <scope>NUCLEOTIDE SEQUENCE [LARGE SCALE GENOMIC DNA]</scope>
    <source>
        <strain evidence="2 4">DS-123</strain>
    </source>
</reference>
<dbReference type="Pfam" id="PF13565">
    <property type="entry name" value="HTH_32"/>
    <property type="match status" value="1"/>
</dbReference>
<dbReference type="Pfam" id="PF13683">
    <property type="entry name" value="rve_3"/>
    <property type="match status" value="1"/>
</dbReference>
<dbReference type="InterPro" id="IPR036397">
    <property type="entry name" value="RNaseH_sf"/>
</dbReference>
<dbReference type="Proteomes" id="UP000076830">
    <property type="component" value="Chromosome"/>
</dbReference>
<dbReference type="EMBL" id="CP015249">
    <property type="protein sequence ID" value="ANB18716.1"/>
    <property type="molecule type" value="Genomic_DNA"/>
</dbReference>
<proteinExistence type="predicted"/>
<dbReference type="PANTHER" id="PTHR35004:SF6">
    <property type="entry name" value="TRANSPOSASE"/>
    <property type="match status" value="1"/>
</dbReference>
<dbReference type="KEGG" id="dko:I596_1533"/>
<evidence type="ECO:0000313" key="3">
    <source>
        <dbReference type="EMBL" id="ANB18716.1"/>
    </source>
</evidence>
<dbReference type="InterPro" id="IPR001584">
    <property type="entry name" value="Integrase_cat-core"/>
</dbReference>
<dbReference type="EMBL" id="CP015249">
    <property type="protein sequence ID" value="ANB17558.1"/>
    <property type="molecule type" value="Genomic_DNA"/>
</dbReference>
<dbReference type="KEGG" id="dko:I596_2721"/>
<name>A0A160DT77_9GAMM</name>
<dbReference type="AlphaFoldDB" id="A0A160DT77"/>
<dbReference type="PROSITE" id="PS50994">
    <property type="entry name" value="INTEGRASE"/>
    <property type="match status" value="1"/>
</dbReference>
<dbReference type="STRING" id="1300342.I596_1533"/>
<evidence type="ECO:0000259" key="1">
    <source>
        <dbReference type="PROSITE" id="PS50994"/>
    </source>
</evidence>
<dbReference type="InterPro" id="IPR009057">
    <property type="entry name" value="Homeodomain-like_sf"/>
</dbReference>
<dbReference type="GO" id="GO:0003676">
    <property type="term" value="F:nucleic acid binding"/>
    <property type="evidence" value="ECO:0007669"/>
    <property type="project" value="InterPro"/>
</dbReference>